<keyword evidence="3" id="KW-1185">Reference proteome</keyword>
<dbReference type="Proteomes" id="UP000244450">
    <property type="component" value="Unassembled WGS sequence"/>
</dbReference>
<dbReference type="RefSeq" id="WP_108686896.1">
    <property type="nucleotide sequence ID" value="NZ_QCYK01000002.1"/>
</dbReference>
<dbReference type="AlphaFoldDB" id="A0A2T7BFJ8"/>
<organism evidence="2 3">
    <name type="scientific">Chitinophaga parva</name>
    <dbReference type="NCBI Taxonomy" id="2169414"/>
    <lineage>
        <taxon>Bacteria</taxon>
        <taxon>Pseudomonadati</taxon>
        <taxon>Bacteroidota</taxon>
        <taxon>Chitinophagia</taxon>
        <taxon>Chitinophagales</taxon>
        <taxon>Chitinophagaceae</taxon>
        <taxon>Chitinophaga</taxon>
    </lineage>
</organism>
<name>A0A2T7BFJ8_9BACT</name>
<accession>A0A2T7BFJ8</accession>
<evidence type="ECO:0000313" key="2">
    <source>
        <dbReference type="EMBL" id="PUZ25059.1"/>
    </source>
</evidence>
<dbReference type="InterPro" id="IPR035386">
    <property type="entry name" value="Arm-DNA-bind_5"/>
</dbReference>
<feature type="domain" description="Arm DNA-binding" evidence="1">
    <location>
        <begin position="11"/>
        <end position="97"/>
    </location>
</feature>
<reference evidence="2 3" key="1">
    <citation type="submission" date="2018-04" db="EMBL/GenBank/DDBJ databases">
        <title>Chitinophaga fuyangensis sp. nov., isolated from soil in a chemical factory.</title>
        <authorList>
            <person name="Chen K."/>
        </authorList>
    </citation>
    <scope>NUCLEOTIDE SEQUENCE [LARGE SCALE GENOMIC DNA]</scope>
    <source>
        <strain evidence="2 3">LY-1</strain>
    </source>
</reference>
<comment type="caution">
    <text evidence="2">The sequence shown here is derived from an EMBL/GenBank/DDBJ whole genome shotgun (WGS) entry which is preliminary data.</text>
</comment>
<gene>
    <name evidence="2" type="ORF">DCC81_12155</name>
</gene>
<proteinExistence type="predicted"/>
<protein>
    <recommendedName>
        <fullName evidence="1">Arm DNA-binding domain-containing protein</fullName>
    </recommendedName>
</protein>
<evidence type="ECO:0000313" key="3">
    <source>
        <dbReference type="Proteomes" id="UP000244450"/>
    </source>
</evidence>
<evidence type="ECO:0000259" key="1">
    <source>
        <dbReference type="Pfam" id="PF17293"/>
    </source>
</evidence>
<dbReference type="OrthoDB" id="1098628at2"/>
<dbReference type="EMBL" id="QCYK01000002">
    <property type="protein sequence ID" value="PUZ25059.1"/>
    <property type="molecule type" value="Genomic_DNA"/>
</dbReference>
<dbReference type="Pfam" id="PF17293">
    <property type="entry name" value="Arm-DNA-bind_5"/>
    <property type="match status" value="1"/>
</dbReference>
<sequence length="117" mass="13484">MNALRASYKLWLNKAKFNKKGENTIYLRLQFGGNKAEMSTGVSIPAKYFDEKSGNVSREYPDVDFLNLQLDNLIDKYREVYKKLSLKQSVFTVDDLKNVMLNGDGEQSGLIRFVMIF</sequence>